<feature type="region of interest" description="Disordered" evidence="1">
    <location>
        <begin position="239"/>
        <end position="273"/>
    </location>
</feature>
<keyword evidence="3" id="KW-1185">Reference proteome</keyword>
<feature type="compositionally biased region" description="Low complexity" evidence="1">
    <location>
        <begin position="345"/>
        <end position="363"/>
    </location>
</feature>
<evidence type="ECO:0000313" key="2">
    <source>
        <dbReference type="EMBL" id="MEA5668560.1"/>
    </source>
</evidence>
<protein>
    <submittedName>
        <fullName evidence="2">DUF1631 domain-containing protein</fullName>
    </submittedName>
</protein>
<dbReference type="InterPro" id="IPR012434">
    <property type="entry name" value="DUF1631"/>
</dbReference>
<evidence type="ECO:0000313" key="3">
    <source>
        <dbReference type="Proteomes" id="UP001301653"/>
    </source>
</evidence>
<dbReference type="EMBL" id="JAYFUH010000249">
    <property type="protein sequence ID" value="MEA5668560.1"/>
    <property type="molecule type" value="Genomic_DNA"/>
</dbReference>
<dbReference type="Proteomes" id="UP001301653">
    <property type="component" value="Unassembled WGS sequence"/>
</dbReference>
<name>A0ABU5V5C9_9GAMM</name>
<feature type="region of interest" description="Disordered" evidence="1">
    <location>
        <begin position="341"/>
        <end position="364"/>
    </location>
</feature>
<accession>A0ABU5V5C9</accession>
<dbReference type="RefSeq" id="WP_323439161.1">
    <property type="nucleotide sequence ID" value="NZ_JAYFUH010000249.1"/>
</dbReference>
<evidence type="ECO:0000256" key="1">
    <source>
        <dbReference type="SAM" id="MobiDB-lite"/>
    </source>
</evidence>
<proteinExistence type="predicted"/>
<feature type="region of interest" description="Disordered" evidence="1">
    <location>
        <begin position="671"/>
        <end position="702"/>
    </location>
</feature>
<reference evidence="2 3" key="1">
    <citation type="submission" date="2023-12" db="EMBL/GenBank/DDBJ databases">
        <title>Stenotrophomonas guangdongensis sp. nov., isolated from wilted pepper plants (Capsicum annuum).</title>
        <authorList>
            <person name="Qiu M."/>
            <person name="Li Y."/>
            <person name="Liu Q."/>
            <person name="Zhang X."/>
            <person name="Huang Y."/>
            <person name="Guo R."/>
            <person name="Hu M."/>
            <person name="Zhou J."/>
            <person name="Zhou X."/>
        </authorList>
    </citation>
    <scope>NUCLEOTIDE SEQUENCE [LARGE SCALE GENOMIC DNA]</scope>
    <source>
        <strain evidence="2 3">MH1</strain>
    </source>
</reference>
<sequence>MSGTASSSSSQAPARIADAPVPTRVRQLLEAVWQAADDVLRTPLQLCMVELERALFQHAEKARNSQIQSDIYAQMRTLREQAPQFPGLFLDALAGQLASFRDTPQPIGNTQATAFKTMTLVEDTDIDRDIVLHEMARREGTRGITALQLLGQRFAVLAAQPAFDIERLPTGPYALCRALREAGERLQLNLESQLALYQVFERQVMDRHTELADRLNILFAREGVLPGLVYRPYLVRPSAPRGNAPAGRDTGNGLGPGSRSAGQGPLTSWQGQAPAASWASSLSQELQLPGGLAGAAAGAASAPAVSGAGTGGGSDAAAPAGNPVLSGLHNLLDAARHGVAGGAAGSASAAPSTLTTGGSTEGSHAVAVPSSAVMDLLGKLQSAAAGNRRSIGDIHGALLSQIKAEHGPTAALSSQDTDTLDLLGMLFTQIQREVRSDGPATGLLTQLQVPLLRAAISDASFFQRDQHPARELLNAVAESGAVWLSDDDSDPVLLQKLNESVATVVNDYQGDETVFTEANERIQTHLRAAARRAEVTERRQVEAARGKERLEAAKQLASRTIEDVCANSNPPKFVQTLLRKAWSDVLTLTLLRQGEQSEEWKQREQSTRRISEITALKSGTPDITFGDEIEQSLQQVGYHRDEAGAIARRLSSPGGEDDITSKTELTAKLKARSRLGEAGDRDEDEERRRKEQPERNPAEETHYRQLRTLPFGTWFEFVVNQQGDSRRQRLSWYSLITDNALFVNQRGQKIAELSLDAMARLMAKGQLRMVTEDRGRLIDRAWQATLRTLRSLAGKAPAAAEENA</sequence>
<gene>
    <name evidence="2" type="ORF">VA603_13515</name>
</gene>
<organism evidence="2 3">
    <name type="scientific">Stenotrophomonas capsici</name>
    <dbReference type="NCBI Taxonomy" id="3110230"/>
    <lineage>
        <taxon>Bacteria</taxon>
        <taxon>Pseudomonadati</taxon>
        <taxon>Pseudomonadota</taxon>
        <taxon>Gammaproteobacteria</taxon>
        <taxon>Lysobacterales</taxon>
        <taxon>Lysobacteraceae</taxon>
        <taxon>Stenotrophomonas</taxon>
    </lineage>
</organism>
<feature type="compositionally biased region" description="Basic and acidic residues" evidence="1">
    <location>
        <begin position="686"/>
        <end position="702"/>
    </location>
</feature>
<comment type="caution">
    <text evidence="2">The sequence shown here is derived from an EMBL/GenBank/DDBJ whole genome shotgun (WGS) entry which is preliminary data.</text>
</comment>
<dbReference type="Pfam" id="PF07793">
    <property type="entry name" value="DUF1631"/>
    <property type="match status" value="1"/>
</dbReference>